<dbReference type="EMBL" id="JAADZA010000017">
    <property type="protein sequence ID" value="NEV12660.1"/>
    <property type="molecule type" value="Genomic_DNA"/>
</dbReference>
<name>A0A6P1C661_RHITR</name>
<sequence length="107" mass="11950">MSLRIFGRRAGWPRWLSVLLVAVLLSLPGMEALARIHSNVLVEDAGSLRPLRDIYAVVAREMPGKVLRIKRVRRAGRQAYAVRVLKPDGKRGDIVLDGATLAVIERR</sequence>
<gene>
    <name evidence="1" type="ORF">GXW80_16830</name>
</gene>
<evidence type="ECO:0000313" key="1">
    <source>
        <dbReference type="EMBL" id="NEV12660.1"/>
    </source>
</evidence>
<comment type="caution">
    <text evidence="1">The sequence shown here is derived from an EMBL/GenBank/DDBJ whole genome shotgun (WGS) entry which is preliminary data.</text>
</comment>
<reference evidence="1 2" key="1">
    <citation type="submission" date="2020-02" db="EMBL/GenBank/DDBJ databases">
        <title>Draft genome sequence of Rhizobium tropici.</title>
        <authorList>
            <person name="Khayi S."/>
            <person name="Jemo M."/>
        </authorList>
    </citation>
    <scope>NUCLEOTIDE SEQUENCE [LARGE SCALE GENOMIC DNA]</scope>
    <source>
        <strain evidence="1 2">A12</strain>
    </source>
</reference>
<dbReference type="Gene3D" id="3.30.505.20">
    <property type="match status" value="1"/>
</dbReference>
<dbReference type="AlphaFoldDB" id="A0A6P1C661"/>
<proteinExistence type="predicted"/>
<evidence type="ECO:0008006" key="3">
    <source>
        <dbReference type="Google" id="ProtNLM"/>
    </source>
</evidence>
<protein>
    <recommendedName>
        <fullName evidence="3">PepSY domain-containing protein</fullName>
    </recommendedName>
</protein>
<accession>A0A6P1C661</accession>
<organism evidence="1 2">
    <name type="scientific">Rhizobium tropici</name>
    <dbReference type="NCBI Taxonomy" id="398"/>
    <lineage>
        <taxon>Bacteria</taxon>
        <taxon>Pseudomonadati</taxon>
        <taxon>Pseudomonadota</taxon>
        <taxon>Alphaproteobacteria</taxon>
        <taxon>Hyphomicrobiales</taxon>
        <taxon>Rhizobiaceae</taxon>
        <taxon>Rhizobium/Agrobacterium group</taxon>
        <taxon>Rhizobium</taxon>
    </lineage>
</organism>
<evidence type="ECO:0000313" key="2">
    <source>
        <dbReference type="Proteomes" id="UP000471190"/>
    </source>
</evidence>
<dbReference type="Proteomes" id="UP000471190">
    <property type="component" value="Unassembled WGS sequence"/>
</dbReference>